<protein>
    <submittedName>
        <fullName evidence="4">Sulfurtransferase</fullName>
    </submittedName>
</protein>
<proteinExistence type="predicted"/>
<keyword evidence="2" id="KW-0677">Repeat</keyword>
<evidence type="ECO:0000259" key="3">
    <source>
        <dbReference type="PROSITE" id="PS50206"/>
    </source>
</evidence>
<name>A0A356LLL4_9BURK</name>
<gene>
    <name evidence="4" type="ORF">DD666_19625</name>
</gene>
<evidence type="ECO:0000313" key="4">
    <source>
        <dbReference type="EMBL" id="HBP31608.1"/>
    </source>
</evidence>
<dbReference type="PANTHER" id="PTHR11364">
    <property type="entry name" value="THIOSULFATE SULFERTANSFERASE"/>
    <property type="match status" value="1"/>
</dbReference>
<dbReference type="AlphaFoldDB" id="A0A356LLL4"/>
<organism evidence="4 5">
    <name type="scientific">Advenella kashmirensis</name>
    <dbReference type="NCBI Taxonomy" id="310575"/>
    <lineage>
        <taxon>Bacteria</taxon>
        <taxon>Pseudomonadati</taxon>
        <taxon>Pseudomonadota</taxon>
        <taxon>Betaproteobacteria</taxon>
        <taxon>Burkholderiales</taxon>
        <taxon>Alcaligenaceae</taxon>
    </lineage>
</organism>
<dbReference type="PANTHER" id="PTHR11364:SF27">
    <property type="entry name" value="SULFURTRANSFERASE"/>
    <property type="match status" value="1"/>
</dbReference>
<dbReference type="SMART" id="SM00450">
    <property type="entry name" value="RHOD"/>
    <property type="match status" value="2"/>
</dbReference>
<dbReference type="PROSITE" id="PS50206">
    <property type="entry name" value="RHODANESE_3"/>
    <property type="match status" value="2"/>
</dbReference>
<reference evidence="4 5" key="1">
    <citation type="journal article" date="2018" name="Nat. Biotechnol.">
        <title>A standardized bacterial taxonomy based on genome phylogeny substantially revises the tree of life.</title>
        <authorList>
            <person name="Parks D.H."/>
            <person name="Chuvochina M."/>
            <person name="Waite D.W."/>
            <person name="Rinke C."/>
            <person name="Skarshewski A."/>
            <person name="Chaumeil P.A."/>
            <person name="Hugenholtz P."/>
        </authorList>
    </citation>
    <scope>NUCLEOTIDE SEQUENCE [LARGE SCALE GENOMIC DNA]</scope>
    <source>
        <strain evidence="4">UBA10707</strain>
    </source>
</reference>
<feature type="domain" description="Rhodanese" evidence="3">
    <location>
        <begin position="18"/>
        <end position="137"/>
    </location>
</feature>
<sequence>MKANPLISAQELSNLLDTASNLVVCDCRFELTNPSQGLQLYNDGHIPGARHVDLDQVLSVKGGADQGRHPLPARELFAQKIAAIGISDDTQVVCYDANDSMFAARLWWMLRWIGHDNVSVLDGGFKLWQQGGYEVTTEPPQPAKEGMLTLRDSLTETVDYDEVLANISAAERLVLDARSPDRFRGENETLDPIGGHIPGAANRFFKDNLQADGTFKDVETLRKELTASLQGKKPESVISQCGSGVTACHNLLAMEVAGLSGAALYPGSWSQWSNTSGAPVAME</sequence>
<comment type="caution">
    <text evidence="4">The sequence shown here is derived from an EMBL/GenBank/DDBJ whole genome shotgun (WGS) entry which is preliminary data.</text>
</comment>
<dbReference type="PROSITE" id="PS00380">
    <property type="entry name" value="RHODANESE_1"/>
    <property type="match status" value="1"/>
</dbReference>
<dbReference type="Gene3D" id="3.40.250.10">
    <property type="entry name" value="Rhodanese-like domain"/>
    <property type="match status" value="2"/>
</dbReference>
<feature type="domain" description="Rhodanese" evidence="3">
    <location>
        <begin position="168"/>
        <end position="281"/>
    </location>
</feature>
<keyword evidence="1 4" id="KW-0808">Transferase</keyword>
<dbReference type="SUPFAM" id="SSF52821">
    <property type="entry name" value="Rhodanese/Cell cycle control phosphatase"/>
    <property type="match status" value="2"/>
</dbReference>
<dbReference type="CDD" id="cd01449">
    <property type="entry name" value="TST_Repeat_2"/>
    <property type="match status" value="1"/>
</dbReference>
<dbReference type="Pfam" id="PF00581">
    <property type="entry name" value="Rhodanese"/>
    <property type="match status" value="2"/>
</dbReference>
<dbReference type="EMBL" id="DOEK01000040">
    <property type="protein sequence ID" value="HBP31608.1"/>
    <property type="molecule type" value="Genomic_DNA"/>
</dbReference>
<dbReference type="CDD" id="cd01448">
    <property type="entry name" value="TST_Repeat_1"/>
    <property type="match status" value="1"/>
</dbReference>
<dbReference type="InterPro" id="IPR001763">
    <property type="entry name" value="Rhodanese-like_dom"/>
</dbReference>
<evidence type="ECO:0000256" key="2">
    <source>
        <dbReference type="ARBA" id="ARBA00022737"/>
    </source>
</evidence>
<dbReference type="InterPro" id="IPR045078">
    <property type="entry name" value="TST/MPST-like"/>
</dbReference>
<evidence type="ECO:0000256" key="1">
    <source>
        <dbReference type="ARBA" id="ARBA00022679"/>
    </source>
</evidence>
<dbReference type="InterPro" id="IPR036873">
    <property type="entry name" value="Rhodanese-like_dom_sf"/>
</dbReference>
<dbReference type="GO" id="GO:0004792">
    <property type="term" value="F:thiosulfate-cyanide sulfurtransferase activity"/>
    <property type="evidence" value="ECO:0007669"/>
    <property type="project" value="InterPro"/>
</dbReference>
<dbReference type="InterPro" id="IPR001307">
    <property type="entry name" value="Thiosulphate_STrfase_CS"/>
</dbReference>
<evidence type="ECO:0000313" key="5">
    <source>
        <dbReference type="Proteomes" id="UP000264036"/>
    </source>
</evidence>
<dbReference type="Proteomes" id="UP000264036">
    <property type="component" value="Unassembled WGS sequence"/>
</dbReference>
<accession>A0A356LLL4</accession>